<evidence type="ECO:0000256" key="3">
    <source>
        <dbReference type="ARBA" id="ARBA00022452"/>
    </source>
</evidence>
<feature type="region of interest" description="Disordered" evidence="12">
    <location>
        <begin position="1"/>
        <end position="20"/>
    </location>
</feature>
<dbReference type="PANTHER" id="PTHR30069">
    <property type="entry name" value="TONB-DEPENDENT OUTER MEMBRANE RECEPTOR"/>
    <property type="match status" value="1"/>
</dbReference>
<dbReference type="GO" id="GO:0009279">
    <property type="term" value="C:cell outer membrane"/>
    <property type="evidence" value="ECO:0007669"/>
    <property type="project" value="UniProtKB-SubCell"/>
</dbReference>
<feature type="domain" description="TonB-dependent receptor-like beta-barrel" evidence="13">
    <location>
        <begin position="235"/>
        <end position="664"/>
    </location>
</feature>
<evidence type="ECO:0000256" key="9">
    <source>
        <dbReference type="ARBA" id="ARBA00023237"/>
    </source>
</evidence>
<evidence type="ECO:0000259" key="14">
    <source>
        <dbReference type="Pfam" id="PF07715"/>
    </source>
</evidence>
<comment type="similarity">
    <text evidence="10 11">Belongs to the TonB-dependent receptor family.</text>
</comment>
<feature type="domain" description="TonB-dependent receptor plug" evidence="14">
    <location>
        <begin position="38"/>
        <end position="149"/>
    </location>
</feature>
<keyword evidence="6" id="KW-0406">Ion transport</keyword>
<dbReference type="InterPro" id="IPR000531">
    <property type="entry name" value="Beta-barrel_TonB"/>
</dbReference>
<dbReference type="OrthoDB" id="5389752at2"/>
<dbReference type="PROSITE" id="PS52016">
    <property type="entry name" value="TONB_DEPENDENT_REC_3"/>
    <property type="match status" value="1"/>
</dbReference>
<evidence type="ECO:0000256" key="2">
    <source>
        <dbReference type="ARBA" id="ARBA00022448"/>
    </source>
</evidence>
<evidence type="ECO:0000313" key="15">
    <source>
        <dbReference type="EMBL" id="TLD95107.1"/>
    </source>
</evidence>
<gene>
    <name evidence="15" type="ORF">LS71_008730</name>
</gene>
<dbReference type="Pfam" id="PF07715">
    <property type="entry name" value="Plug"/>
    <property type="match status" value="1"/>
</dbReference>
<evidence type="ECO:0000256" key="4">
    <source>
        <dbReference type="ARBA" id="ARBA00022692"/>
    </source>
</evidence>
<dbReference type="Proteomes" id="UP000029733">
    <property type="component" value="Unassembled WGS sequence"/>
</dbReference>
<evidence type="ECO:0000313" key="16">
    <source>
        <dbReference type="Proteomes" id="UP000029733"/>
    </source>
</evidence>
<keyword evidence="8 10" id="KW-0472">Membrane</keyword>
<evidence type="ECO:0000256" key="6">
    <source>
        <dbReference type="ARBA" id="ARBA00023065"/>
    </source>
</evidence>
<dbReference type="InterPro" id="IPR037066">
    <property type="entry name" value="Plug_dom_sf"/>
</dbReference>
<dbReference type="PANTHER" id="PTHR30069:SF53">
    <property type="entry name" value="COLICIN I RECEPTOR-RELATED"/>
    <property type="match status" value="1"/>
</dbReference>
<sequence>MLQGGGGITESPTQDSKEVKKVNLGRSVVSATGYEQDIKNAPASISVIEKEEIMTRPVRDIGDIVQDVPGVYTEATKVGGNEIKMRGLGTEYTLILIDGKRQNVAQGFDANGWAGTFSGFMPPASMIERVEVIRGPASVIYGSDAMGGVINIITKKHSNTFDAGMQLDTRLPEHSEFGNQYGVNGYVNIPLIKDMLSLNLRGGYKYGDQNGFLKPAGLTLTNAAARNNPYATWSATGFTNWNAGGRLNFTPNKNNYIYLDSEVYFARTGSLNTSGNQITAVRDFYKLNNVLSHEADYDWGKLTSFVQYSQTFWGPHANVPIGGTHGTTVNWGNKGNGKDNKDVIVQTNYFKDIGLGNAGNILFNGGLYYMWEQLIAYNTNPANRSNKHMNQVAAFAEGEYLVNEYFSTTLGLRYNYSDIFNATPNPRFYVNFNPTDWLTFKAGIASGVLVPQMSNLYDGYTLNTSNAGTVATFGNKDLQPEKSWNYELSGIIDTESAMFILTGYYTDFRDQIATYSLGQGQGACDVVGAVSCNFYHNVAKSYMTGAEVGLKVKPIYGFSLDSSYGFTHTEVLEAQNAASAYTVGEPVSNIPRHNFTITPRYAYKDFSMYIRWSGKYKTPTSPTNSTTGTRNIIGKYYKDYQLVDIAATYKLSKQYSLTLAVNNLFDVDFFDYVIHANQQGVANAGYTNNYQRWLPSRSYWISFRADW</sequence>
<dbReference type="RefSeq" id="WP_138109917.1">
    <property type="nucleotide sequence ID" value="NZ_JRPR02000012.1"/>
</dbReference>
<dbReference type="AlphaFoldDB" id="A0A4U8T8R0"/>
<accession>A0A4U8T8R0</accession>
<evidence type="ECO:0000256" key="1">
    <source>
        <dbReference type="ARBA" id="ARBA00004571"/>
    </source>
</evidence>
<evidence type="ECO:0000256" key="12">
    <source>
        <dbReference type="SAM" id="MobiDB-lite"/>
    </source>
</evidence>
<dbReference type="Pfam" id="PF00593">
    <property type="entry name" value="TonB_dep_Rec_b-barrel"/>
    <property type="match status" value="1"/>
</dbReference>
<keyword evidence="4 10" id="KW-0812">Transmembrane</keyword>
<dbReference type="GO" id="GO:0044718">
    <property type="term" value="P:siderophore transmembrane transport"/>
    <property type="evidence" value="ECO:0007669"/>
    <property type="project" value="TreeGrafter"/>
</dbReference>
<proteinExistence type="inferred from homology"/>
<evidence type="ECO:0000256" key="11">
    <source>
        <dbReference type="RuleBase" id="RU003357"/>
    </source>
</evidence>
<keyword evidence="9 10" id="KW-0998">Cell outer membrane</keyword>
<dbReference type="InterPro" id="IPR036942">
    <property type="entry name" value="Beta-barrel_TonB_sf"/>
</dbReference>
<dbReference type="Gene3D" id="2.170.130.10">
    <property type="entry name" value="TonB-dependent receptor, plug domain"/>
    <property type="match status" value="1"/>
</dbReference>
<dbReference type="InterPro" id="IPR039426">
    <property type="entry name" value="TonB-dep_rcpt-like"/>
</dbReference>
<organism evidence="15 16">
    <name type="scientific">Helicobacter jaachi</name>
    <dbReference type="NCBI Taxonomy" id="1677920"/>
    <lineage>
        <taxon>Bacteria</taxon>
        <taxon>Pseudomonadati</taxon>
        <taxon>Campylobacterota</taxon>
        <taxon>Epsilonproteobacteria</taxon>
        <taxon>Campylobacterales</taxon>
        <taxon>Helicobacteraceae</taxon>
        <taxon>Helicobacter</taxon>
    </lineage>
</organism>
<evidence type="ECO:0000256" key="7">
    <source>
        <dbReference type="ARBA" id="ARBA00023077"/>
    </source>
</evidence>
<keyword evidence="5" id="KW-0732">Signal</keyword>
<dbReference type="Gene3D" id="2.40.170.20">
    <property type="entry name" value="TonB-dependent receptor, beta-barrel domain"/>
    <property type="match status" value="1"/>
</dbReference>
<keyword evidence="16" id="KW-1185">Reference proteome</keyword>
<dbReference type="GO" id="GO:0015344">
    <property type="term" value="F:siderophore uptake transmembrane transporter activity"/>
    <property type="evidence" value="ECO:0007669"/>
    <property type="project" value="TreeGrafter"/>
</dbReference>
<evidence type="ECO:0000256" key="8">
    <source>
        <dbReference type="ARBA" id="ARBA00023136"/>
    </source>
</evidence>
<keyword evidence="7 11" id="KW-0798">TonB box</keyword>
<keyword evidence="15" id="KW-0675">Receptor</keyword>
<dbReference type="EMBL" id="JRPR02000012">
    <property type="protein sequence ID" value="TLD95107.1"/>
    <property type="molecule type" value="Genomic_DNA"/>
</dbReference>
<dbReference type="CDD" id="cd01347">
    <property type="entry name" value="ligand_gated_channel"/>
    <property type="match status" value="1"/>
</dbReference>
<comment type="subcellular location">
    <subcellularLocation>
        <location evidence="1 10">Cell outer membrane</location>
        <topology evidence="1 10">Multi-pass membrane protein</topology>
    </subcellularLocation>
</comment>
<name>A0A4U8T8R0_9HELI</name>
<protein>
    <submittedName>
        <fullName evidence="15">TonB-dependent receptor</fullName>
    </submittedName>
</protein>
<dbReference type="SUPFAM" id="SSF56935">
    <property type="entry name" value="Porins"/>
    <property type="match status" value="1"/>
</dbReference>
<evidence type="ECO:0000256" key="5">
    <source>
        <dbReference type="ARBA" id="ARBA00022729"/>
    </source>
</evidence>
<dbReference type="InterPro" id="IPR012910">
    <property type="entry name" value="Plug_dom"/>
</dbReference>
<dbReference type="STRING" id="1677920.LS71_07135"/>
<keyword evidence="2 10" id="KW-0813">Transport</keyword>
<evidence type="ECO:0000259" key="13">
    <source>
        <dbReference type="Pfam" id="PF00593"/>
    </source>
</evidence>
<comment type="caution">
    <text evidence="15">The sequence shown here is derived from an EMBL/GenBank/DDBJ whole genome shotgun (WGS) entry which is preliminary data.</text>
</comment>
<reference evidence="15 16" key="1">
    <citation type="journal article" date="2014" name="Genome Announc.">
        <title>Draft genome sequences of eight enterohepatic helicobacter species isolated from both laboratory and wild rodents.</title>
        <authorList>
            <person name="Sheh A."/>
            <person name="Shen Z."/>
            <person name="Fox J.G."/>
        </authorList>
    </citation>
    <scope>NUCLEOTIDE SEQUENCE [LARGE SCALE GENOMIC DNA]</scope>
    <source>
        <strain evidence="15 16">MIT 09-6949</strain>
    </source>
</reference>
<keyword evidence="3 10" id="KW-1134">Transmembrane beta strand</keyword>
<evidence type="ECO:0000256" key="10">
    <source>
        <dbReference type="PROSITE-ProRule" id="PRU01360"/>
    </source>
</evidence>